<keyword evidence="3" id="KW-1185">Reference proteome</keyword>
<organism evidence="2 3">
    <name type="scientific">Tigriopus californicus</name>
    <name type="common">Marine copepod</name>
    <dbReference type="NCBI Taxonomy" id="6832"/>
    <lineage>
        <taxon>Eukaryota</taxon>
        <taxon>Metazoa</taxon>
        <taxon>Ecdysozoa</taxon>
        <taxon>Arthropoda</taxon>
        <taxon>Crustacea</taxon>
        <taxon>Multicrustacea</taxon>
        <taxon>Hexanauplia</taxon>
        <taxon>Copepoda</taxon>
        <taxon>Harpacticoida</taxon>
        <taxon>Harpacticidae</taxon>
        <taxon>Tigriopus</taxon>
    </lineage>
</organism>
<dbReference type="PANTHER" id="PTHR38332:SF1">
    <property type="entry name" value="RE49668P"/>
    <property type="match status" value="1"/>
</dbReference>
<dbReference type="AlphaFoldDB" id="A0A553PH99"/>
<gene>
    <name evidence="2" type="ORF">TCAL_03857</name>
</gene>
<accession>A0A553PH99</accession>
<dbReference type="OMA" id="DACNGSH"/>
<dbReference type="OrthoDB" id="428346at2759"/>
<keyword evidence="1" id="KW-0732">Signal</keyword>
<evidence type="ECO:0000313" key="3">
    <source>
        <dbReference type="Proteomes" id="UP000318571"/>
    </source>
</evidence>
<sequence length="176" mass="19246">MGCWNFWTLSVLPLAVVLLLVLSHSVIITSGEGIDCFKCVSINGSNPACEDPFHNNYTLDLLERPCLGGRKGRNGLFPASSCIKLTGTYSDGGGRITIRGCALDSGTLTTDTEIIRMSHCGSFYFDERHLHGCVQSCDDVDACNSAPGPGVNTHSWGIFQFLIWPTFLDRLLSHRF</sequence>
<evidence type="ECO:0000313" key="2">
    <source>
        <dbReference type="EMBL" id="TRY77044.1"/>
    </source>
</evidence>
<protein>
    <recommendedName>
        <fullName evidence="4">Protein sleepless</fullName>
    </recommendedName>
</protein>
<name>A0A553PH99_TIGCA</name>
<comment type="caution">
    <text evidence="2">The sequence shown here is derived from an EMBL/GenBank/DDBJ whole genome shotgun (WGS) entry which is preliminary data.</text>
</comment>
<evidence type="ECO:0008006" key="4">
    <source>
        <dbReference type="Google" id="ProtNLM"/>
    </source>
</evidence>
<reference evidence="2 3" key="1">
    <citation type="journal article" date="2018" name="Nat. Ecol. Evol.">
        <title>Genomic signatures of mitonuclear coevolution across populations of Tigriopus californicus.</title>
        <authorList>
            <person name="Barreto F.S."/>
            <person name="Watson E.T."/>
            <person name="Lima T.G."/>
            <person name="Willett C.S."/>
            <person name="Edmands S."/>
            <person name="Li W."/>
            <person name="Burton R.S."/>
        </authorList>
    </citation>
    <scope>NUCLEOTIDE SEQUENCE [LARGE SCALE GENOMIC DNA]</scope>
    <source>
        <strain evidence="2 3">San Diego</strain>
    </source>
</reference>
<dbReference type="PANTHER" id="PTHR38332">
    <property type="entry name" value="PROTEIN CBG11604"/>
    <property type="match status" value="1"/>
</dbReference>
<feature type="chain" id="PRO_5021946070" description="Protein sleepless" evidence="1">
    <location>
        <begin position="32"/>
        <end position="176"/>
    </location>
</feature>
<feature type="signal peptide" evidence="1">
    <location>
        <begin position="1"/>
        <end position="31"/>
    </location>
</feature>
<proteinExistence type="predicted"/>
<evidence type="ECO:0000256" key="1">
    <source>
        <dbReference type="SAM" id="SignalP"/>
    </source>
</evidence>
<dbReference type="Proteomes" id="UP000318571">
    <property type="component" value="Chromosome 5"/>
</dbReference>
<dbReference type="EMBL" id="VCGU01000004">
    <property type="protein sequence ID" value="TRY77044.1"/>
    <property type="molecule type" value="Genomic_DNA"/>
</dbReference>